<keyword evidence="4" id="KW-0804">Transcription</keyword>
<evidence type="ECO:0000256" key="1">
    <source>
        <dbReference type="ARBA" id="ARBA00018672"/>
    </source>
</evidence>
<evidence type="ECO:0000259" key="8">
    <source>
        <dbReference type="PROSITE" id="PS50110"/>
    </source>
</evidence>
<dbReference type="PANTHER" id="PTHR48111:SF43">
    <property type="entry name" value="STAGE 0 SPORULATION PROTEIN A HOMOLOG"/>
    <property type="match status" value="1"/>
</dbReference>
<comment type="function">
    <text evidence="5">May play the central regulatory role in sporulation. It may be an element of the effector pathway responsible for the activation of sporulation genes in response to nutritional stress. Spo0A may act in concert with spo0H (a sigma factor) to control the expression of some genes that are critical to the sporulation process.</text>
</comment>
<dbReference type="GO" id="GO:0006355">
    <property type="term" value="P:regulation of DNA-templated transcription"/>
    <property type="evidence" value="ECO:0007669"/>
    <property type="project" value="InterPro"/>
</dbReference>
<dbReference type="CDD" id="cd00383">
    <property type="entry name" value="trans_reg_C"/>
    <property type="match status" value="1"/>
</dbReference>
<feature type="modified residue" description="4-aspartylphosphate" evidence="6">
    <location>
        <position position="52"/>
    </location>
</feature>
<organism evidence="10 11">
    <name type="scientific">Aminipila luticellarii</name>
    <dbReference type="NCBI Taxonomy" id="2507160"/>
    <lineage>
        <taxon>Bacteria</taxon>
        <taxon>Bacillati</taxon>
        <taxon>Bacillota</taxon>
        <taxon>Clostridia</taxon>
        <taxon>Peptostreptococcales</taxon>
        <taxon>Anaerovoracaceae</taxon>
        <taxon>Aminipila</taxon>
    </lineage>
</organism>
<dbReference type="EMBL" id="CP035281">
    <property type="protein sequence ID" value="QAT43684.1"/>
    <property type="molecule type" value="Genomic_DNA"/>
</dbReference>
<evidence type="ECO:0000313" key="10">
    <source>
        <dbReference type="EMBL" id="QAT43684.1"/>
    </source>
</evidence>
<dbReference type="PROSITE" id="PS51755">
    <property type="entry name" value="OMPR_PHOB"/>
    <property type="match status" value="1"/>
</dbReference>
<feature type="domain" description="OmpR/PhoB-type" evidence="9">
    <location>
        <begin position="126"/>
        <end position="223"/>
    </location>
</feature>
<dbReference type="InterPro" id="IPR039420">
    <property type="entry name" value="WalR-like"/>
</dbReference>
<keyword evidence="3 7" id="KW-0238">DNA-binding</keyword>
<dbReference type="PROSITE" id="PS50110">
    <property type="entry name" value="RESPONSE_REGULATORY"/>
    <property type="match status" value="1"/>
</dbReference>
<evidence type="ECO:0000256" key="6">
    <source>
        <dbReference type="PROSITE-ProRule" id="PRU00169"/>
    </source>
</evidence>
<keyword evidence="6" id="KW-0597">Phosphoprotein</keyword>
<dbReference type="GO" id="GO:0005829">
    <property type="term" value="C:cytosol"/>
    <property type="evidence" value="ECO:0007669"/>
    <property type="project" value="TreeGrafter"/>
</dbReference>
<dbReference type="SMART" id="SM00448">
    <property type="entry name" value="REC"/>
    <property type="match status" value="1"/>
</dbReference>
<dbReference type="GO" id="GO:0000156">
    <property type="term" value="F:phosphorelay response regulator activity"/>
    <property type="evidence" value="ECO:0007669"/>
    <property type="project" value="TreeGrafter"/>
</dbReference>
<dbReference type="GO" id="GO:0000976">
    <property type="term" value="F:transcription cis-regulatory region binding"/>
    <property type="evidence" value="ECO:0007669"/>
    <property type="project" value="TreeGrafter"/>
</dbReference>
<gene>
    <name evidence="10" type="ORF">EQM06_10870</name>
</gene>
<proteinExistence type="predicted"/>
<dbReference type="Proteomes" id="UP000287601">
    <property type="component" value="Chromosome"/>
</dbReference>
<feature type="DNA-binding region" description="OmpR/PhoB-type" evidence="7">
    <location>
        <begin position="126"/>
        <end position="223"/>
    </location>
</feature>
<dbReference type="Pfam" id="PF00072">
    <property type="entry name" value="Response_reg"/>
    <property type="match status" value="1"/>
</dbReference>
<dbReference type="KEGG" id="amij:EQM06_10870"/>
<evidence type="ECO:0000256" key="5">
    <source>
        <dbReference type="ARBA" id="ARBA00024867"/>
    </source>
</evidence>
<dbReference type="GO" id="GO:0032993">
    <property type="term" value="C:protein-DNA complex"/>
    <property type="evidence" value="ECO:0007669"/>
    <property type="project" value="TreeGrafter"/>
</dbReference>
<dbReference type="InterPro" id="IPR011006">
    <property type="entry name" value="CheY-like_superfamily"/>
</dbReference>
<dbReference type="InterPro" id="IPR001867">
    <property type="entry name" value="OmpR/PhoB-type_DNA-bd"/>
</dbReference>
<sequence>MYRVLIIEDDFVIARSVQEHLSNWGFEVRYIENFKEVLAEFTSYEPQLILMDVTLPFFNGYHWCREIRQISSVPIVFVSSAGDNLNIVMAMNMGGDDFIVKPFDLNVLTAKIQAIIRRTYSFQGHANIIEYNGAVLNLGNATLSHEDKKIELTKNDFRLLQVLFESAGKVVSRDCLMTRLWEDENFVDDNTLTVNITRLRKKLEEIGLEDYIKTKKGIGYMIE</sequence>
<reference evidence="10 11" key="1">
    <citation type="submission" date="2019-01" db="EMBL/GenBank/DDBJ databases">
        <title>Draft genomes of a novel of Aminipila strains.</title>
        <authorList>
            <person name="Ma S."/>
        </authorList>
    </citation>
    <scope>NUCLEOTIDE SEQUENCE [LARGE SCALE GENOMIC DNA]</scope>
    <source>
        <strain evidence="11">JN-39</strain>
    </source>
</reference>
<dbReference type="CDD" id="cd18159">
    <property type="entry name" value="REC_OmpR_NsrR-like"/>
    <property type="match status" value="1"/>
</dbReference>
<dbReference type="SMART" id="SM00862">
    <property type="entry name" value="Trans_reg_C"/>
    <property type="match status" value="1"/>
</dbReference>
<evidence type="ECO:0000256" key="7">
    <source>
        <dbReference type="PROSITE-ProRule" id="PRU01091"/>
    </source>
</evidence>
<dbReference type="InterPro" id="IPR036388">
    <property type="entry name" value="WH-like_DNA-bd_sf"/>
</dbReference>
<dbReference type="OrthoDB" id="9790442at2"/>
<feature type="domain" description="Response regulatory" evidence="8">
    <location>
        <begin position="3"/>
        <end position="116"/>
    </location>
</feature>
<evidence type="ECO:0000259" key="9">
    <source>
        <dbReference type="PROSITE" id="PS51755"/>
    </source>
</evidence>
<evidence type="ECO:0000256" key="2">
    <source>
        <dbReference type="ARBA" id="ARBA00023015"/>
    </source>
</evidence>
<name>A0A410PXR1_9FIRM</name>
<keyword evidence="11" id="KW-1185">Reference proteome</keyword>
<protein>
    <recommendedName>
        <fullName evidence="1">Stage 0 sporulation protein A homolog</fullName>
    </recommendedName>
</protein>
<dbReference type="SUPFAM" id="SSF52172">
    <property type="entry name" value="CheY-like"/>
    <property type="match status" value="1"/>
</dbReference>
<dbReference type="AlphaFoldDB" id="A0A410PXR1"/>
<dbReference type="Pfam" id="PF00486">
    <property type="entry name" value="Trans_reg_C"/>
    <property type="match status" value="1"/>
</dbReference>
<evidence type="ECO:0000313" key="11">
    <source>
        <dbReference type="Proteomes" id="UP000287601"/>
    </source>
</evidence>
<dbReference type="InterPro" id="IPR001789">
    <property type="entry name" value="Sig_transdc_resp-reg_receiver"/>
</dbReference>
<accession>A0A410PXR1</accession>
<dbReference type="PANTHER" id="PTHR48111">
    <property type="entry name" value="REGULATOR OF RPOS"/>
    <property type="match status" value="1"/>
</dbReference>
<evidence type="ECO:0000256" key="4">
    <source>
        <dbReference type="ARBA" id="ARBA00023163"/>
    </source>
</evidence>
<dbReference type="Gene3D" id="3.40.50.2300">
    <property type="match status" value="1"/>
</dbReference>
<dbReference type="RefSeq" id="WP_128746461.1">
    <property type="nucleotide sequence ID" value="NZ_CP035281.1"/>
</dbReference>
<dbReference type="Gene3D" id="1.10.10.10">
    <property type="entry name" value="Winged helix-like DNA-binding domain superfamily/Winged helix DNA-binding domain"/>
    <property type="match status" value="1"/>
</dbReference>
<keyword evidence="2" id="KW-0805">Transcription regulation</keyword>
<evidence type="ECO:0000256" key="3">
    <source>
        <dbReference type="ARBA" id="ARBA00023125"/>
    </source>
</evidence>